<dbReference type="PROSITE" id="PS51375">
    <property type="entry name" value="PPR"/>
    <property type="match status" value="5"/>
</dbReference>
<proteinExistence type="predicted"/>
<dbReference type="Pfam" id="PF20431">
    <property type="entry name" value="E_motif"/>
    <property type="match status" value="1"/>
</dbReference>
<feature type="repeat" description="PPR" evidence="2">
    <location>
        <begin position="488"/>
        <end position="522"/>
    </location>
</feature>
<dbReference type="Pfam" id="PF13041">
    <property type="entry name" value="PPR_2"/>
    <property type="match status" value="3"/>
</dbReference>
<dbReference type="AlphaFoldDB" id="A0A200PZL2"/>
<dbReference type="Gene3D" id="1.25.40.10">
    <property type="entry name" value="Tetratricopeptide repeat domain"/>
    <property type="match status" value="5"/>
</dbReference>
<gene>
    <name evidence="3" type="ORF">BVC80_8469g10</name>
</gene>
<dbReference type="GO" id="GO:0009451">
    <property type="term" value="P:RNA modification"/>
    <property type="evidence" value="ECO:0007669"/>
    <property type="project" value="InterPro"/>
</dbReference>
<keyword evidence="4" id="KW-1185">Reference proteome</keyword>
<evidence type="ECO:0000313" key="3">
    <source>
        <dbReference type="EMBL" id="OVA03653.1"/>
    </source>
</evidence>
<name>A0A200PZL2_MACCD</name>
<keyword evidence="1" id="KW-0677">Repeat</keyword>
<dbReference type="InterPro" id="IPR002885">
    <property type="entry name" value="PPR_rpt"/>
</dbReference>
<dbReference type="FunFam" id="1.25.40.10:FF:000158">
    <property type="entry name" value="pentatricopeptide repeat-containing protein At2g33680"/>
    <property type="match status" value="1"/>
</dbReference>
<feature type="repeat" description="PPR" evidence="2">
    <location>
        <begin position="691"/>
        <end position="725"/>
    </location>
</feature>
<dbReference type="InterPro" id="IPR046960">
    <property type="entry name" value="PPR_At4g14850-like_plant"/>
</dbReference>
<dbReference type="Pfam" id="PF12854">
    <property type="entry name" value="PPR_1"/>
    <property type="match status" value="1"/>
</dbReference>
<dbReference type="FunFam" id="1.25.40.10:FF:000073">
    <property type="entry name" value="Pentatricopeptide repeat-containing protein chloroplastic"/>
    <property type="match status" value="1"/>
</dbReference>
<evidence type="ECO:0000256" key="2">
    <source>
        <dbReference type="PROSITE-ProRule" id="PRU00708"/>
    </source>
</evidence>
<comment type="caution">
    <text evidence="3">The sequence shown here is derived from an EMBL/GenBank/DDBJ whole genome shotgun (WGS) entry which is preliminary data.</text>
</comment>
<evidence type="ECO:0000256" key="1">
    <source>
        <dbReference type="ARBA" id="ARBA00022737"/>
    </source>
</evidence>
<dbReference type="NCBIfam" id="TIGR00756">
    <property type="entry name" value="PPR"/>
    <property type="match status" value="5"/>
</dbReference>
<dbReference type="PANTHER" id="PTHR47926">
    <property type="entry name" value="PENTATRICOPEPTIDE REPEAT-CONTAINING PROTEIN"/>
    <property type="match status" value="1"/>
</dbReference>
<sequence length="871" mass="97997">MASMVDQRPQSNLTQVTNPAFILSILRNSVASRSLQIGKMAHACISKSGFGSDLYVSNNLLHFYCYCALILDALKLFDTMPERDVVSWNTIISGLVRLGLFEEGFSYYIEMKRVGIRPSQSSFASVMVALVGMDSSENCRQIHGESLKCGFSSDVLVGNALLTSYAKHGDIKDSRRMFDEIQNLDEVSFEILLGGYLQQRSIQDAFELFKYSNLIRVSFSQFAVSSLISLCAREEFIDHGIQIHGFVVKVGLDSDVSIVNSLITMYSRSYLLENSARLFDGLSSRDIITWNSLIAGCAFNNQEDVGIGITAGFLSTGLRMNESTFSSFLSCCANVTVLETAKKVHVLILKLRETIDQGTDNIILTMYCRCRSVSYAKNVFNMIEERDVVSFNLLNGLFRNHGFYEESIMLFLRIQMEGFKVDEFLYSSLISSCSRLLTLEIGKQIHTCIIKSGFEMVPLLMNSLLEMYSQCGRFDDMEKVFGEIDMPDIFTWNVMIMGYAHFGFLDKSIRIWEELKDSGADLNEFSYCAMIDICSCIGDPVKGEQIQAQIKKLGIDSDLVVMNSLITMYASFGMMEKASAIYEEIPLTDSVSWNAMICGYAQNGFAKESVEFYVMMIRSGLKPNYMTFASISKSCSEFSDHIIGFQFHAQVIKRGYESNISVSNSFITMYSKCGDISGSLKIFQNTKIGKDLVTWNSMICAYAHHGYGREALDTFLEMKLRGKEPNDIAFVGVLSACSHAGLITEAQDQFSSMLKDHGIVPSEEHYACMVDIFCRAGRVREAKELIDSMPFDPCSLIWRTLLSACRTYNNIELGELAAKKLMKLEPDDSSAYVLLSNIYASVERMEEKAQIRRRMEDNCVMKEIGNSWIWS</sequence>
<dbReference type="InterPro" id="IPR046848">
    <property type="entry name" value="E_motif"/>
</dbReference>
<dbReference type="InParanoid" id="A0A200PZL2"/>
<dbReference type="Pfam" id="PF01535">
    <property type="entry name" value="PPR"/>
    <property type="match status" value="4"/>
</dbReference>
<feature type="repeat" description="PPR" evidence="2">
    <location>
        <begin position="84"/>
        <end position="118"/>
    </location>
</feature>
<dbReference type="GO" id="GO:0003723">
    <property type="term" value="F:RNA binding"/>
    <property type="evidence" value="ECO:0007669"/>
    <property type="project" value="InterPro"/>
</dbReference>
<dbReference type="OMA" id="PCSLIWR"/>
<protein>
    <submittedName>
        <fullName evidence="3">Pentatricopeptide repeat</fullName>
    </submittedName>
</protein>
<dbReference type="Proteomes" id="UP000195402">
    <property type="component" value="Unassembled WGS sequence"/>
</dbReference>
<evidence type="ECO:0000313" key="4">
    <source>
        <dbReference type="Proteomes" id="UP000195402"/>
    </source>
</evidence>
<feature type="repeat" description="PPR" evidence="2">
    <location>
        <begin position="589"/>
        <end position="623"/>
    </location>
</feature>
<dbReference type="OrthoDB" id="185373at2759"/>
<dbReference type="GO" id="GO:0099402">
    <property type="term" value="P:plant organ development"/>
    <property type="evidence" value="ECO:0007669"/>
    <property type="project" value="UniProtKB-ARBA"/>
</dbReference>
<dbReference type="EMBL" id="MVGT01003629">
    <property type="protein sequence ID" value="OVA03653.1"/>
    <property type="molecule type" value="Genomic_DNA"/>
</dbReference>
<accession>A0A200PZL2</accession>
<feature type="repeat" description="PPR" evidence="2">
    <location>
        <begin position="762"/>
        <end position="796"/>
    </location>
</feature>
<organism evidence="3 4">
    <name type="scientific">Macleaya cordata</name>
    <name type="common">Five-seeded plume-poppy</name>
    <name type="synonym">Bocconia cordata</name>
    <dbReference type="NCBI Taxonomy" id="56857"/>
    <lineage>
        <taxon>Eukaryota</taxon>
        <taxon>Viridiplantae</taxon>
        <taxon>Streptophyta</taxon>
        <taxon>Embryophyta</taxon>
        <taxon>Tracheophyta</taxon>
        <taxon>Spermatophyta</taxon>
        <taxon>Magnoliopsida</taxon>
        <taxon>Ranunculales</taxon>
        <taxon>Papaveraceae</taxon>
        <taxon>Papaveroideae</taxon>
        <taxon>Macleaya</taxon>
    </lineage>
</organism>
<dbReference type="InterPro" id="IPR011990">
    <property type="entry name" value="TPR-like_helical_dom_sf"/>
</dbReference>
<reference evidence="3 4" key="1">
    <citation type="journal article" date="2017" name="Mol. Plant">
        <title>The Genome of Medicinal Plant Macleaya cordata Provides New Insights into Benzylisoquinoline Alkaloids Metabolism.</title>
        <authorList>
            <person name="Liu X."/>
            <person name="Liu Y."/>
            <person name="Huang P."/>
            <person name="Ma Y."/>
            <person name="Qing Z."/>
            <person name="Tang Q."/>
            <person name="Cao H."/>
            <person name="Cheng P."/>
            <person name="Zheng Y."/>
            <person name="Yuan Z."/>
            <person name="Zhou Y."/>
            <person name="Liu J."/>
            <person name="Tang Z."/>
            <person name="Zhuo Y."/>
            <person name="Zhang Y."/>
            <person name="Yu L."/>
            <person name="Huang J."/>
            <person name="Yang P."/>
            <person name="Peng Q."/>
            <person name="Zhang J."/>
            <person name="Jiang W."/>
            <person name="Zhang Z."/>
            <person name="Lin K."/>
            <person name="Ro D.K."/>
            <person name="Chen X."/>
            <person name="Xiong X."/>
            <person name="Shang Y."/>
            <person name="Huang S."/>
            <person name="Zeng J."/>
        </authorList>
    </citation>
    <scope>NUCLEOTIDE SEQUENCE [LARGE SCALE GENOMIC DNA]</scope>
    <source>
        <strain evidence="4">cv. BLH2017</strain>
        <tissue evidence="3">Root</tissue>
    </source>
</reference>